<name>A0ABT8GHL5_9MICO</name>
<accession>A0ABT8GHL5</accession>
<comment type="caution">
    <text evidence="2">The sequence shown here is derived from an EMBL/GenBank/DDBJ whole genome shotgun (WGS) entry which is preliminary data.</text>
</comment>
<feature type="transmembrane region" description="Helical" evidence="1">
    <location>
        <begin position="71"/>
        <end position="93"/>
    </location>
</feature>
<evidence type="ECO:0000256" key="1">
    <source>
        <dbReference type="SAM" id="Phobius"/>
    </source>
</evidence>
<evidence type="ECO:0000313" key="2">
    <source>
        <dbReference type="EMBL" id="MDN4480915.1"/>
    </source>
</evidence>
<evidence type="ECO:0008006" key="4">
    <source>
        <dbReference type="Google" id="ProtNLM"/>
    </source>
</evidence>
<dbReference type="Proteomes" id="UP001172708">
    <property type="component" value="Unassembled WGS sequence"/>
</dbReference>
<feature type="transmembrane region" description="Helical" evidence="1">
    <location>
        <begin position="40"/>
        <end position="59"/>
    </location>
</feature>
<dbReference type="RefSeq" id="WP_301142380.1">
    <property type="nucleotide sequence ID" value="NZ_JAUHQA010000001.1"/>
</dbReference>
<keyword evidence="1" id="KW-1133">Transmembrane helix</keyword>
<organism evidence="2 3">
    <name type="scientific">Demequina muriae</name>
    <dbReference type="NCBI Taxonomy" id="3051664"/>
    <lineage>
        <taxon>Bacteria</taxon>
        <taxon>Bacillati</taxon>
        <taxon>Actinomycetota</taxon>
        <taxon>Actinomycetes</taxon>
        <taxon>Micrococcales</taxon>
        <taxon>Demequinaceae</taxon>
        <taxon>Demequina</taxon>
    </lineage>
</organism>
<evidence type="ECO:0000313" key="3">
    <source>
        <dbReference type="Proteomes" id="UP001172708"/>
    </source>
</evidence>
<feature type="transmembrane region" description="Helical" evidence="1">
    <location>
        <begin position="205"/>
        <end position="226"/>
    </location>
</feature>
<keyword evidence="3" id="KW-1185">Reference proteome</keyword>
<dbReference type="EMBL" id="JAUHQA010000001">
    <property type="protein sequence ID" value="MDN4480915.1"/>
    <property type="molecule type" value="Genomic_DNA"/>
</dbReference>
<keyword evidence="1" id="KW-0472">Membrane</keyword>
<reference evidence="2" key="1">
    <citation type="submission" date="2023-06" db="EMBL/GenBank/DDBJ databases">
        <title>Egi l300058.</title>
        <authorList>
            <person name="Gao L."/>
            <person name="Fang B.-Z."/>
            <person name="Li W.-J."/>
        </authorList>
    </citation>
    <scope>NUCLEOTIDE SEQUENCE</scope>
    <source>
        <strain evidence="2">EGI L300058</strain>
    </source>
</reference>
<sequence length="229" mass="24649">MTSVPPGGTGEHRWPAVAAVLVALGLYLALPSTFLPELRYGVASIALVLLVPLVAVNPVRLHRQTTWSRRLSLAQTLLLATANQVAVVVLVLTLVSPSGYSGGRLLLAAAQVWLTNVIAFALVLWELDRGGPVVRRALSREELPRADLRFPQDEDHDAIDEVAARSSMVSDWRPRFGDYLYTSLSNSMAFSASDAIPLSLRAKALMGLQAFSGFVVLALVIARAVAVVQ</sequence>
<feature type="transmembrane region" description="Helical" evidence="1">
    <location>
        <begin position="12"/>
        <end position="34"/>
    </location>
</feature>
<proteinExistence type="predicted"/>
<protein>
    <recommendedName>
        <fullName evidence="4">DUF1345 domain-containing protein</fullName>
    </recommendedName>
</protein>
<gene>
    <name evidence="2" type="ORF">QQX02_08285</name>
</gene>
<keyword evidence="1" id="KW-0812">Transmembrane</keyword>
<feature type="transmembrane region" description="Helical" evidence="1">
    <location>
        <begin position="105"/>
        <end position="125"/>
    </location>
</feature>